<evidence type="ECO:0000313" key="3">
    <source>
        <dbReference type="Proteomes" id="UP000324897"/>
    </source>
</evidence>
<reference evidence="2 3" key="1">
    <citation type="journal article" date="2019" name="Sci. Rep.">
        <title>A high-quality genome of Eragrostis curvula grass provides insights into Poaceae evolution and supports new strategies to enhance forage quality.</title>
        <authorList>
            <person name="Carballo J."/>
            <person name="Santos B.A.C.M."/>
            <person name="Zappacosta D."/>
            <person name="Garbus I."/>
            <person name="Selva J.P."/>
            <person name="Gallo C.A."/>
            <person name="Diaz A."/>
            <person name="Albertini E."/>
            <person name="Caccamo M."/>
            <person name="Echenique V."/>
        </authorList>
    </citation>
    <scope>NUCLEOTIDE SEQUENCE [LARGE SCALE GENOMIC DNA]</scope>
    <source>
        <strain evidence="3">cv. Victoria</strain>
        <tissue evidence="2">Leaf</tissue>
    </source>
</reference>
<dbReference type="PANTHER" id="PTHR33377">
    <property type="entry name" value="OS10G0134700 PROTEIN-RELATED"/>
    <property type="match status" value="1"/>
</dbReference>
<dbReference type="Gramene" id="TVU39881">
    <property type="protein sequence ID" value="TVU39881"/>
    <property type="gene ID" value="EJB05_13325"/>
</dbReference>
<dbReference type="EMBL" id="RWGY01000007">
    <property type="protein sequence ID" value="TVU39881.1"/>
    <property type="molecule type" value="Genomic_DNA"/>
</dbReference>
<proteinExistence type="predicted"/>
<dbReference type="Proteomes" id="UP000324897">
    <property type="component" value="Chromosome 4"/>
</dbReference>
<dbReference type="OrthoDB" id="601224at2759"/>
<comment type="caution">
    <text evidence="2">The sequence shown here is derived from an EMBL/GenBank/DDBJ whole genome shotgun (WGS) entry which is preliminary data.</text>
</comment>
<protein>
    <recommendedName>
        <fullName evidence="4">Rx N-terminal domain-containing protein</fullName>
    </recommendedName>
</protein>
<dbReference type="PANTHER" id="PTHR33377:SF30">
    <property type="entry name" value="OS07G0117000 PROTEIN"/>
    <property type="match status" value="1"/>
</dbReference>
<evidence type="ECO:0000313" key="2">
    <source>
        <dbReference type="EMBL" id="TVU39881.1"/>
    </source>
</evidence>
<organism evidence="2 3">
    <name type="scientific">Eragrostis curvula</name>
    <name type="common">weeping love grass</name>
    <dbReference type="NCBI Taxonomy" id="38414"/>
    <lineage>
        <taxon>Eukaryota</taxon>
        <taxon>Viridiplantae</taxon>
        <taxon>Streptophyta</taxon>
        <taxon>Embryophyta</taxon>
        <taxon>Tracheophyta</taxon>
        <taxon>Spermatophyta</taxon>
        <taxon>Magnoliopsida</taxon>
        <taxon>Liliopsida</taxon>
        <taxon>Poales</taxon>
        <taxon>Poaceae</taxon>
        <taxon>PACMAD clade</taxon>
        <taxon>Chloridoideae</taxon>
        <taxon>Eragrostideae</taxon>
        <taxon>Eragrostidinae</taxon>
        <taxon>Eragrostis</taxon>
    </lineage>
</organism>
<name>A0A5J9VW68_9POAL</name>
<dbReference type="InterPro" id="IPR027417">
    <property type="entry name" value="P-loop_NTPase"/>
</dbReference>
<evidence type="ECO:0008006" key="4">
    <source>
        <dbReference type="Google" id="ProtNLM"/>
    </source>
</evidence>
<sequence length="462" mass="52309">MLQLLNGLRNEMCRGHHTLDTYKCRALKDQAPEDHQTVSPSFRPSIFNPAKRFRFRSESSSSSSEQERIKEALGSLEIAIRDASELVVFLSGCPRLYRQPYNMYLLLDKCMFRRQMEMERIINFLLQEEAPGAEYPCVLPIIGPGRVGKTTMIEHACNDDRVRNHFSKIVGFSQDSMKDEKKIASLSDCDVIKHHNRAVQEERILVVIELPGKLMKSLGGNYTPTANIILEMEVRTFGSTNMDVHPKLASIAMEMAGSRGGAWRRRRPFPLPHPRCWSEQEEWSCSWRVKELSDAVEALLRLRAELLGHDAVAAALDPVRAWMRRVQEAQDDVASIRDCTVAKLQREVVAVLGLRDAPTEQAQVAGILLLDGVWERLDLERGGGGGRVEGRRRIPRFSPESPPSSVGDSGTAADSLRARGKFKVLLWRSHIPPHYSYMLTCEVRKPQQGMVSRKKRVQLIES</sequence>
<keyword evidence="3" id="KW-1185">Reference proteome</keyword>
<dbReference type="AlphaFoldDB" id="A0A5J9VW68"/>
<feature type="non-terminal residue" evidence="2">
    <location>
        <position position="1"/>
    </location>
</feature>
<gene>
    <name evidence="2" type="ORF">EJB05_13325</name>
</gene>
<accession>A0A5J9VW68</accession>
<dbReference type="SUPFAM" id="SSF52540">
    <property type="entry name" value="P-loop containing nucleoside triphosphate hydrolases"/>
    <property type="match status" value="1"/>
</dbReference>
<dbReference type="Gene3D" id="3.40.50.300">
    <property type="entry name" value="P-loop containing nucleotide triphosphate hydrolases"/>
    <property type="match status" value="1"/>
</dbReference>
<feature type="region of interest" description="Disordered" evidence="1">
    <location>
        <begin position="382"/>
        <end position="413"/>
    </location>
</feature>
<evidence type="ECO:0000256" key="1">
    <source>
        <dbReference type="SAM" id="MobiDB-lite"/>
    </source>
</evidence>